<dbReference type="RefSeq" id="WP_353715208.1">
    <property type="nucleotide sequence ID" value="NZ_CP159307.1"/>
</dbReference>
<keyword evidence="4" id="KW-0597">Phosphoprotein</keyword>
<gene>
    <name evidence="11" type="ORF">ABV300_03835</name>
</gene>
<dbReference type="PRINTS" id="PR00344">
    <property type="entry name" value="BCTRLSENSOR"/>
</dbReference>
<dbReference type="PROSITE" id="PS50885">
    <property type="entry name" value="HAMP"/>
    <property type="match status" value="1"/>
</dbReference>
<dbReference type="EMBL" id="CP159307">
    <property type="protein sequence ID" value="XCH34020.1"/>
    <property type="molecule type" value="Genomic_DNA"/>
</dbReference>
<evidence type="ECO:0000256" key="7">
    <source>
        <dbReference type="ARBA" id="ARBA00023012"/>
    </source>
</evidence>
<evidence type="ECO:0000259" key="9">
    <source>
        <dbReference type="PROSITE" id="PS50109"/>
    </source>
</evidence>
<evidence type="ECO:0000259" key="10">
    <source>
        <dbReference type="PROSITE" id="PS50885"/>
    </source>
</evidence>
<dbReference type="InterPro" id="IPR005467">
    <property type="entry name" value="His_kinase_dom"/>
</dbReference>
<keyword evidence="11" id="KW-0547">Nucleotide-binding</keyword>
<dbReference type="InterPro" id="IPR004358">
    <property type="entry name" value="Sig_transdc_His_kin-like_C"/>
</dbReference>
<dbReference type="SMART" id="SM00304">
    <property type="entry name" value="HAMP"/>
    <property type="match status" value="1"/>
</dbReference>
<dbReference type="GO" id="GO:0016036">
    <property type="term" value="P:cellular response to phosphate starvation"/>
    <property type="evidence" value="ECO:0007669"/>
    <property type="project" value="TreeGrafter"/>
</dbReference>
<evidence type="ECO:0000256" key="2">
    <source>
        <dbReference type="ARBA" id="ARBA00004370"/>
    </source>
</evidence>
<accession>A0AAU8GBG4</accession>
<evidence type="ECO:0000256" key="6">
    <source>
        <dbReference type="ARBA" id="ARBA00022777"/>
    </source>
</evidence>
<comment type="subcellular location">
    <subcellularLocation>
        <location evidence="2">Membrane</location>
    </subcellularLocation>
</comment>
<dbReference type="InterPro" id="IPR003660">
    <property type="entry name" value="HAMP_dom"/>
</dbReference>
<dbReference type="Gene3D" id="3.30.565.10">
    <property type="entry name" value="Histidine kinase-like ATPase, C-terminal domain"/>
    <property type="match status" value="1"/>
</dbReference>
<keyword evidence="6" id="KW-0418">Kinase</keyword>
<organism evidence="11">
    <name type="scientific">Dehalogenimonas sp. 4OHTPN</name>
    <dbReference type="NCBI Taxonomy" id="3166643"/>
    <lineage>
        <taxon>Bacteria</taxon>
        <taxon>Bacillati</taxon>
        <taxon>Chloroflexota</taxon>
        <taxon>Dehalococcoidia</taxon>
        <taxon>Dehalococcoidales</taxon>
        <taxon>Dehalococcoidaceae</taxon>
        <taxon>Dehalogenimonas</taxon>
    </lineage>
</organism>
<evidence type="ECO:0000313" key="11">
    <source>
        <dbReference type="EMBL" id="XCH34020.1"/>
    </source>
</evidence>
<dbReference type="PANTHER" id="PTHR45453:SF1">
    <property type="entry name" value="PHOSPHATE REGULON SENSOR PROTEIN PHOR"/>
    <property type="match status" value="1"/>
</dbReference>
<dbReference type="SMART" id="SM00387">
    <property type="entry name" value="HATPase_c"/>
    <property type="match status" value="1"/>
</dbReference>
<dbReference type="Gene3D" id="6.10.340.10">
    <property type="match status" value="1"/>
</dbReference>
<dbReference type="CDD" id="cd00082">
    <property type="entry name" value="HisKA"/>
    <property type="match status" value="1"/>
</dbReference>
<sequence>MGRRNGLFNRLSIRLTAAFLLAVIAGIAIVAFSVYQGTTSAYAASIEDMQRIMGGWMGGLSWEMMGGMNSQPAVDFTDNLGRTLWVAGGLGVLIAIVLGGVFTRNIVAPLGEVTVAARRVAGGDLSQRVNVRGSSELTDLGESFNSMARTLKHDQDLRQNMIADIAHELRTPLSVLRANIEAMQDGILGTNPENLESLHQETVTLARLIEDLRTLSLAESGQLKMHKELTDMKAFSSKIVQGMQTQFDSKGIGVALEAPDIGTDIIIDPARIEQVLRNLLANALHYTPDGGRVTVKLMPDFDGLTISVADTGLGIPPEDLVHLFERFYRVDRSRARSTGGSGLGLAIVKQLVEAHGGRVWVNSEIGKGSTFFFHLPVVASGYQLP</sequence>
<dbReference type="InterPro" id="IPR036097">
    <property type="entry name" value="HisK_dim/P_sf"/>
</dbReference>
<dbReference type="GO" id="GO:0005524">
    <property type="term" value="F:ATP binding"/>
    <property type="evidence" value="ECO:0007669"/>
    <property type="project" value="UniProtKB-KW"/>
</dbReference>
<feature type="transmembrane region" description="Helical" evidence="8">
    <location>
        <begin position="84"/>
        <end position="102"/>
    </location>
</feature>
<dbReference type="AlphaFoldDB" id="A0AAU8GBG4"/>
<dbReference type="Gene3D" id="1.10.287.130">
    <property type="match status" value="1"/>
</dbReference>
<dbReference type="PROSITE" id="PS50109">
    <property type="entry name" value="HIS_KIN"/>
    <property type="match status" value="1"/>
</dbReference>
<dbReference type="InterPro" id="IPR003594">
    <property type="entry name" value="HATPase_dom"/>
</dbReference>
<dbReference type="Pfam" id="PF00512">
    <property type="entry name" value="HisKA"/>
    <property type="match status" value="1"/>
</dbReference>
<reference evidence="11" key="1">
    <citation type="submission" date="2024-06" db="EMBL/GenBank/DDBJ databases">
        <title>A Novel Isolate, Dehalogenimonas sp. Strain 4OHTPN, Dechlorinates Aromatic 4 Hydroxy chlorothalonil by a Novel Reductive Dehalogenase.</title>
        <authorList>
            <person name="Liu G."/>
        </authorList>
    </citation>
    <scope>NUCLEOTIDE SEQUENCE</scope>
    <source>
        <strain evidence="11">4OHTPN</strain>
    </source>
</reference>
<keyword evidence="8" id="KW-0472">Membrane</keyword>
<dbReference type="InterPro" id="IPR036890">
    <property type="entry name" value="HATPase_C_sf"/>
</dbReference>
<dbReference type="SUPFAM" id="SSF158472">
    <property type="entry name" value="HAMP domain-like"/>
    <property type="match status" value="1"/>
</dbReference>
<protein>
    <recommendedName>
        <fullName evidence="3">histidine kinase</fullName>
        <ecNumber evidence="3">2.7.13.3</ecNumber>
    </recommendedName>
</protein>
<dbReference type="CDD" id="cd16922">
    <property type="entry name" value="HATPase_EvgS-ArcB-TorS-like"/>
    <property type="match status" value="1"/>
</dbReference>
<keyword evidence="11" id="KW-0067">ATP-binding</keyword>
<dbReference type="FunFam" id="3.30.565.10:FF:000006">
    <property type="entry name" value="Sensor histidine kinase WalK"/>
    <property type="match status" value="1"/>
</dbReference>
<dbReference type="InterPro" id="IPR003661">
    <property type="entry name" value="HisK_dim/P_dom"/>
</dbReference>
<keyword evidence="7" id="KW-0902">Two-component regulatory system</keyword>
<dbReference type="Pfam" id="PF00672">
    <property type="entry name" value="HAMP"/>
    <property type="match status" value="1"/>
</dbReference>
<feature type="domain" description="HAMP" evidence="10">
    <location>
        <begin position="104"/>
        <end position="156"/>
    </location>
</feature>
<proteinExistence type="predicted"/>
<name>A0AAU8GBG4_9CHLR</name>
<keyword evidence="8" id="KW-1133">Transmembrane helix</keyword>
<dbReference type="Pfam" id="PF02518">
    <property type="entry name" value="HATPase_c"/>
    <property type="match status" value="1"/>
</dbReference>
<dbReference type="SMART" id="SM00388">
    <property type="entry name" value="HisKA"/>
    <property type="match status" value="1"/>
</dbReference>
<dbReference type="EC" id="2.7.13.3" evidence="3"/>
<evidence type="ECO:0000256" key="8">
    <source>
        <dbReference type="SAM" id="Phobius"/>
    </source>
</evidence>
<keyword evidence="8" id="KW-0812">Transmembrane</keyword>
<evidence type="ECO:0000256" key="3">
    <source>
        <dbReference type="ARBA" id="ARBA00012438"/>
    </source>
</evidence>
<dbReference type="GO" id="GO:0000155">
    <property type="term" value="F:phosphorelay sensor kinase activity"/>
    <property type="evidence" value="ECO:0007669"/>
    <property type="project" value="InterPro"/>
</dbReference>
<dbReference type="GO" id="GO:0004721">
    <property type="term" value="F:phosphoprotein phosphatase activity"/>
    <property type="evidence" value="ECO:0007669"/>
    <property type="project" value="TreeGrafter"/>
</dbReference>
<evidence type="ECO:0000256" key="5">
    <source>
        <dbReference type="ARBA" id="ARBA00022679"/>
    </source>
</evidence>
<dbReference type="PANTHER" id="PTHR45453">
    <property type="entry name" value="PHOSPHATE REGULON SENSOR PROTEIN PHOR"/>
    <property type="match status" value="1"/>
</dbReference>
<dbReference type="CDD" id="cd06225">
    <property type="entry name" value="HAMP"/>
    <property type="match status" value="1"/>
</dbReference>
<dbReference type="InterPro" id="IPR050351">
    <property type="entry name" value="BphY/WalK/GraS-like"/>
</dbReference>
<evidence type="ECO:0000256" key="4">
    <source>
        <dbReference type="ARBA" id="ARBA00022553"/>
    </source>
</evidence>
<dbReference type="SUPFAM" id="SSF47384">
    <property type="entry name" value="Homodimeric domain of signal transducing histidine kinase"/>
    <property type="match status" value="1"/>
</dbReference>
<keyword evidence="5" id="KW-0808">Transferase</keyword>
<feature type="domain" description="Histidine kinase" evidence="9">
    <location>
        <begin position="164"/>
        <end position="379"/>
    </location>
</feature>
<evidence type="ECO:0000256" key="1">
    <source>
        <dbReference type="ARBA" id="ARBA00000085"/>
    </source>
</evidence>
<dbReference type="GO" id="GO:0005886">
    <property type="term" value="C:plasma membrane"/>
    <property type="evidence" value="ECO:0007669"/>
    <property type="project" value="TreeGrafter"/>
</dbReference>
<comment type="catalytic activity">
    <reaction evidence="1">
        <text>ATP + protein L-histidine = ADP + protein N-phospho-L-histidine.</text>
        <dbReference type="EC" id="2.7.13.3"/>
    </reaction>
</comment>
<dbReference type="SUPFAM" id="SSF55874">
    <property type="entry name" value="ATPase domain of HSP90 chaperone/DNA topoisomerase II/histidine kinase"/>
    <property type="match status" value="1"/>
</dbReference>